<dbReference type="InterPro" id="IPR015422">
    <property type="entry name" value="PyrdxlP-dep_Trfase_small"/>
</dbReference>
<proteinExistence type="inferred from homology"/>
<dbReference type="GO" id="GO:0016846">
    <property type="term" value="F:carbon-sulfur lyase activity"/>
    <property type="evidence" value="ECO:0007669"/>
    <property type="project" value="InterPro"/>
</dbReference>
<evidence type="ECO:0000256" key="2">
    <source>
        <dbReference type="ARBA" id="ARBA00022898"/>
    </source>
</evidence>
<dbReference type="GO" id="GO:0008483">
    <property type="term" value="F:transaminase activity"/>
    <property type="evidence" value="ECO:0007669"/>
    <property type="project" value="TreeGrafter"/>
</dbReference>
<organism evidence="4 5">
    <name type="scientific">Solanum pinnatisectum</name>
    <name type="common">tansyleaf nightshade</name>
    <dbReference type="NCBI Taxonomy" id="50273"/>
    <lineage>
        <taxon>Eukaryota</taxon>
        <taxon>Viridiplantae</taxon>
        <taxon>Streptophyta</taxon>
        <taxon>Embryophyta</taxon>
        <taxon>Tracheophyta</taxon>
        <taxon>Spermatophyta</taxon>
        <taxon>Magnoliopsida</taxon>
        <taxon>eudicotyledons</taxon>
        <taxon>Gunneridae</taxon>
        <taxon>Pentapetalae</taxon>
        <taxon>asterids</taxon>
        <taxon>lamiids</taxon>
        <taxon>Solanales</taxon>
        <taxon>Solanaceae</taxon>
        <taxon>Solanoideae</taxon>
        <taxon>Solaneae</taxon>
        <taxon>Solanum</taxon>
    </lineage>
</organism>
<dbReference type="Proteomes" id="UP001311915">
    <property type="component" value="Unassembled WGS sequence"/>
</dbReference>
<reference evidence="4 5" key="1">
    <citation type="submission" date="2023-10" db="EMBL/GenBank/DDBJ databases">
        <title>Genome-Wide Identification Analysis in wild type Solanum Pinnatisectum Reveals Some Genes Defensing Phytophthora Infestans.</title>
        <authorList>
            <person name="Sun C."/>
        </authorList>
    </citation>
    <scope>NUCLEOTIDE SEQUENCE [LARGE SCALE GENOMIC DNA]</scope>
    <source>
        <strain evidence="4">LQN</strain>
        <tissue evidence="4">Leaf</tissue>
    </source>
</reference>
<feature type="domain" description="Alliinase C-terminal" evidence="3">
    <location>
        <begin position="32"/>
        <end position="124"/>
    </location>
</feature>
<feature type="domain" description="Alliinase C-terminal" evidence="3">
    <location>
        <begin position="125"/>
        <end position="156"/>
    </location>
</feature>
<dbReference type="Gene3D" id="3.90.1150.10">
    <property type="entry name" value="Aspartate Aminotransferase, domain 1"/>
    <property type="match status" value="1"/>
</dbReference>
<dbReference type="Pfam" id="PF04864">
    <property type="entry name" value="Alliinase_C"/>
    <property type="match status" value="3"/>
</dbReference>
<gene>
    <name evidence="4" type="ORF">R3W88_000790</name>
</gene>
<accession>A0AAV9MGJ5</accession>
<dbReference type="Gene3D" id="3.40.640.10">
    <property type="entry name" value="Type I PLP-dependent aspartate aminotransferase-like (Major domain)"/>
    <property type="match status" value="2"/>
</dbReference>
<dbReference type="InterPro" id="IPR006948">
    <property type="entry name" value="Alliinase_C"/>
</dbReference>
<dbReference type="PANTHER" id="PTHR43795">
    <property type="entry name" value="BIFUNCTIONAL ASPARTATE AMINOTRANSFERASE AND GLUTAMATE/ASPARTATE-PREPHENATE AMINOTRANSFERASE-RELATED"/>
    <property type="match status" value="1"/>
</dbReference>
<dbReference type="InterPro" id="IPR050478">
    <property type="entry name" value="Ethylene_sulfur-biosynth"/>
</dbReference>
<evidence type="ECO:0000313" key="4">
    <source>
        <dbReference type="EMBL" id="KAK4737093.1"/>
    </source>
</evidence>
<dbReference type="GO" id="GO:0006520">
    <property type="term" value="P:amino acid metabolic process"/>
    <property type="evidence" value="ECO:0007669"/>
    <property type="project" value="TreeGrafter"/>
</dbReference>
<dbReference type="AlphaFoldDB" id="A0AAV9MGJ5"/>
<name>A0AAV9MGJ5_9SOLN</name>
<keyword evidence="5" id="KW-1185">Reference proteome</keyword>
<dbReference type="InterPro" id="IPR015424">
    <property type="entry name" value="PyrdxlP-dep_Trfase"/>
</dbReference>
<dbReference type="SUPFAM" id="SSF53383">
    <property type="entry name" value="PLP-dependent transferases"/>
    <property type="match status" value="1"/>
</dbReference>
<dbReference type="InterPro" id="IPR015421">
    <property type="entry name" value="PyrdxlP-dep_Trfase_major"/>
</dbReference>
<feature type="domain" description="Alliinase C-terminal" evidence="3">
    <location>
        <begin position="158"/>
        <end position="305"/>
    </location>
</feature>
<dbReference type="PANTHER" id="PTHR43795:SF15">
    <property type="entry name" value="TRYPTOPHAN AMINOTRANSFERASE-RELATED PROTEIN 1"/>
    <property type="match status" value="1"/>
</dbReference>
<evidence type="ECO:0000259" key="3">
    <source>
        <dbReference type="Pfam" id="PF04864"/>
    </source>
</evidence>
<keyword evidence="2" id="KW-0663">Pyridoxal phosphate</keyword>
<evidence type="ECO:0000313" key="5">
    <source>
        <dbReference type="Proteomes" id="UP001311915"/>
    </source>
</evidence>
<sequence length="313" mass="36059">MNGTDSCLVKCSSFPCATPENDTRDTSPNIVLDHGDQPMHESYWRKMRNKCDITFNGDDSLSYFANGKSLCWLQNVVGNAIVDDHYIVVGTGSSQLVQATLYTLSLSDQLEPISVVSATPFYSLHLITSPNNPDVIIREPVVNGDQGKLIYNLAYYCWELLKDKVVARKMTKFMEICTICASKEAQLRVAKILEFVSNSYLDFTLEDFFEYSQSLMTDRWQRLRQVVMDNDLFVIQNYPPQYCLFTKNLCESHPRGDEEDCEKLLKEHKIQTRSRRRFGTDSRNLRISMLSRDDDFNIFLKRLMAIQGSTNRK</sequence>
<dbReference type="EMBL" id="JAWPEI010000001">
    <property type="protein sequence ID" value="KAK4737093.1"/>
    <property type="molecule type" value="Genomic_DNA"/>
</dbReference>
<protein>
    <recommendedName>
        <fullName evidence="3">Alliinase C-terminal domain-containing protein</fullName>
    </recommendedName>
</protein>
<evidence type="ECO:0000256" key="1">
    <source>
        <dbReference type="ARBA" id="ARBA00006312"/>
    </source>
</evidence>
<comment type="caution">
    <text evidence="4">The sequence shown here is derived from an EMBL/GenBank/DDBJ whole genome shotgun (WGS) entry which is preliminary data.</text>
</comment>
<comment type="similarity">
    <text evidence="1">Belongs to the alliinase family.</text>
</comment>